<name>A0A645IXM0_9ZZZZ</name>
<gene>
    <name evidence="1" type="ORF">SDC9_203767</name>
</gene>
<reference evidence="1" key="1">
    <citation type="submission" date="2019-08" db="EMBL/GenBank/DDBJ databases">
        <authorList>
            <person name="Kucharzyk K."/>
            <person name="Murdoch R.W."/>
            <person name="Higgins S."/>
            <person name="Loffler F."/>
        </authorList>
    </citation>
    <scope>NUCLEOTIDE SEQUENCE</scope>
</reference>
<organism evidence="1">
    <name type="scientific">bioreactor metagenome</name>
    <dbReference type="NCBI Taxonomy" id="1076179"/>
    <lineage>
        <taxon>unclassified sequences</taxon>
        <taxon>metagenomes</taxon>
        <taxon>ecological metagenomes</taxon>
    </lineage>
</organism>
<accession>A0A645IXM0</accession>
<dbReference type="AlphaFoldDB" id="A0A645IXM0"/>
<protein>
    <submittedName>
        <fullName evidence="1">Uncharacterized protein</fullName>
    </submittedName>
</protein>
<sequence length="122" mass="13698">MVHLGYDGASAAYRLNPQIKRCGRLDFSDAVVVDNLDNFSLLHTADRLPAFVVVNEDNLFAVIVQQITFGNGGENHTVFRDDWKPCMIRGQHIFFDIIDCFVGDKVLQIFALYKVGNGDYLG</sequence>
<proteinExistence type="predicted"/>
<dbReference type="EMBL" id="VSSQ01126042">
    <property type="protein sequence ID" value="MPN56081.1"/>
    <property type="molecule type" value="Genomic_DNA"/>
</dbReference>
<comment type="caution">
    <text evidence="1">The sequence shown here is derived from an EMBL/GenBank/DDBJ whole genome shotgun (WGS) entry which is preliminary data.</text>
</comment>
<evidence type="ECO:0000313" key="1">
    <source>
        <dbReference type="EMBL" id="MPN56081.1"/>
    </source>
</evidence>